<dbReference type="InterPro" id="IPR003594">
    <property type="entry name" value="HATPase_dom"/>
</dbReference>
<evidence type="ECO:0000256" key="2">
    <source>
        <dbReference type="ARBA" id="ARBA00012438"/>
    </source>
</evidence>
<proteinExistence type="predicted"/>
<dbReference type="InterPro" id="IPR003661">
    <property type="entry name" value="HisK_dim/P_dom"/>
</dbReference>
<evidence type="ECO:0000256" key="4">
    <source>
        <dbReference type="ARBA" id="ARBA00022679"/>
    </source>
</evidence>
<accession>A0A1I2QSG3</accession>
<organism evidence="8 9">
    <name type="scientific">Algoriphagus hitonicola</name>
    <dbReference type="NCBI Taxonomy" id="435880"/>
    <lineage>
        <taxon>Bacteria</taxon>
        <taxon>Pseudomonadati</taxon>
        <taxon>Bacteroidota</taxon>
        <taxon>Cytophagia</taxon>
        <taxon>Cytophagales</taxon>
        <taxon>Cyclobacteriaceae</taxon>
        <taxon>Algoriphagus</taxon>
    </lineage>
</organism>
<dbReference type="EMBL" id="FOPC01000002">
    <property type="protein sequence ID" value="SFG28586.1"/>
    <property type="molecule type" value="Genomic_DNA"/>
</dbReference>
<name>A0A1I2QSG3_9BACT</name>
<keyword evidence="3" id="KW-0597">Phosphoprotein</keyword>
<dbReference type="PANTHER" id="PTHR43304">
    <property type="entry name" value="PHYTOCHROME-LIKE PROTEIN CPH1"/>
    <property type="match status" value="1"/>
</dbReference>
<dbReference type="Proteomes" id="UP000199642">
    <property type="component" value="Unassembled WGS sequence"/>
</dbReference>
<keyword evidence="4" id="KW-0808">Transferase</keyword>
<dbReference type="PROSITE" id="PS50109">
    <property type="entry name" value="HIS_KIN"/>
    <property type="match status" value="1"/>
</dbReference>
<dbReference type="SUPFAM" id="SSF47384">
    <property type="entry name" value="Homodimeric domain of signal transducing histidine kinase"/>
    <property type="match status" value="1"/>
</dbReference>
<dbReference type="SMART" id="SM00091">
    <property type="entry name" value="PAS"/>
    <property type="match status" value="1"/>
</dbReference>
<protein>
    <recommendedName>
        <fullName evidence="2">histidine kinase</fullName>
        <ecNumber evidence="2">2.7.13.3</ecNumber>
    </recommendedName>
</protein>
<dbReference type="PRINTS" id="PR00344">
    <property type="entry name" value="BCTRLSENSOR"/>
</dbReference>
<dbReference type="InterPro" id="IPR035965">
    <property type="entry name" value="PAS-like_dom_sf"/>
</dbReference>
<dbReference type="CDD" id="cd00075">
    <property type="entry name" value="HATPase"/>
    <property type="match status" value="1"/>
</dbReference>
<evidence type="ECO:0000313" key="9">
    <source>
        <dbReference type="Proteomes" id="UP000199642"/>
    </source>
</evidence>
<dbReference type="OrthoDB" id="890870at2"/>
<dbReference type="Pfam" id="PF02518">
    <property type="entry name" value="HATPase_c"/>
    <property type="match status" value="1"/>
</dbReference>
<dbReference type="InterPro" id="IPR005467">
    <property type="entry name" value="His_kinase_dom"/>
</dbReference>
<comment type="catalytic activity">
    <reaction evidence="1">
        <text>ATP + protein L-histidine = ADP + protein N-phospho-L-histidine.</text>
        <dbReference type="EC" id="2.7.13.3"/>
    </reaction>
</comment>
<evidence type="ECO:0000259" key="6">
    <source>
        <dbReference type="PROSITE" id="PS50109"/>
    </source>
</evidence>
<evidence type="ECO:0000256" key="1">
    <source>
        <dbReference type="ARBA" id="ARBA00000085"/>
    </source>
</evidence>
<dbReference type="InterPro" id="IPR052162">
    <property type="entry name" value="Sensor_kinase/Photoreceptor"/>
</dbReference>
<gene>
    <name evidence="8" type="ORF">SAMN04487988_102318</name>
</gene>
<evidence type="ECO:0000256" key="5">
    <source>
        <dbReference type="ARBA" id="ARBA00022777"/>
    </source>
</evidence>
<dbReference type="EC" id="2.7.13.3" evidence="2"/>
<dbReference type="InterPro" id="IPR000014">
    <property type="entry name" value="PAS"/>
</dbReference>
<dbReference type="PANTHER" id="PTHR43304:SF1">
    <property type="entry name" value="PAC DOMAIN-CONTAINING PROTEIN"/>
    <property type="match status" value="1"/>
</dbReference>
<dbReference type="Gene3D" id="1.10.287.130">
    <property type="match status" value="1"/>
</dbReference>
<dbReference type="Gene3D" id="3.30.565.10">
    <property type="entry name" value="Histidine kinase-like ATPase, C-terminal domain"/>
    <property type="match status" value="1"/>
</dbReference>
<dbReference type="SMART" id="SM00387">
    <property type="entry name" value="HATPase_c"/>
    <property type="match status" value="1"/>
</dbReference>
<dbReference type="InterPro" id="IPR004358">
    <property type="entry name" value="Sig_transdc_His_kin-like_C"/>
</dbReference>
<dbReference type="RefSeq" id="WP_092789191.1">
    <property type="nucleotide sequence ID" value="NZ_FOPC01000002.1"/>
</dbReference>
<evidence type="ECO:0000256" key="3">
    <source>
        <dbReference type="ARBA" id="ARBA00022553"/>
    </source>
</evidence>
<evidence type="ECO:0000259" key="7">
    <source>
        <dbReference type="PROSITE" id="PS50112"/>
    </source>
</evidence>
<reference evidence="9" key="1">
    <citation type="submission" date="2016-10" db="EMBL/GenBank/DDBJ databases">
        <authorList>
            <person name="Varghese N."/>
            <person name="Submissions S."/>
        </authorList>
    </citation>
    <scope>NUCLEOTIDE SEQUENCE [LARGE SCALE GENOMIC DNA]</scope>
    <source>
        <strain evidence="9">DSM 19315</strain>
    </source>
</reference>
<dbReference type="InterPro" id="IPR036097">
    <property type="entry name" value="HisK_dim/P_sf"/>
</dbReference>
<dbReference type="PROSITE" id="PS50112">
    <property type="entry name" value="PAS"/>
    <property type="match status" value="1"/>
</dbReference>
<dbReference type="AlphaFoldDB" id="A0A1I2QSG3"/>
<dbReference type="InterPro" id="IPR013655">
    <property type="entry name" value="PAS_fold_3"/>
</dbReference>
<dbReference type="Pfam" id="PF08447">
    <property type="entry name" value="PAS_3"/>
    <property type="match status" value="1"/>
</dbReference>
<keyword evidence="5" id="KW-0418">Kinase</keyword>
<dbReference type="GO" id="GO:0000155">
    <property type="term" value="F:phosphorelay sensor kinase activity"/>
    <property type="evidence" value="ECO:0007669"/>
    <property type="project" value="InterPro"/>
</dbReference>
<sequence>MISSDFSLETFFDLTPDLVCVAGYDGYFKKINPAVSHVLEYSLEELYSRPIDDFIYPEDRPITQTKREDLKERKPLINFENRYVSKSGKIIWLSWTSWPIPDQQVVFAIAKEVTSRKNQENNREAMLTALSEKNEELKRLTYVTAHDLRTPVSSILMVFNLLDFNKIQDPETLELVQLIQRSTLGLKDSLNKYLHLIAEKESSNFDLELLNFSEVYSQVVSTIQPLISSTGTEIVSDFSKAPELHYNRLYLGSIFLNLISNAIKYSRPDIQSRIKIKTFKSEGKTILTIQDNGEGMDMEYVKGKLFGMNQTFHQHADSKGIGLYLIYNHIKSVGGSIEVESEIGMGSTFTITF</sequence>
<dbReference type="Gene3D" id="3.30.450.20">
    <property type="entry name" value="PAS domain"/>
    <property type="match status" value="1"/>
</dbReference>
<feature type="domain" description="Histidine kinase" evidence="6">
    <location>
        <begin position="143"/>
        <end position="353"/>
    </location>
</feature>
<dbReference type="InterPro" id="IPR036890">
    <property type="entry name" value="HATPase_C_sf"/>
</dbReference>
<dbReference type="CDD" id="cd00082">
    <property type="entry name" value="HisKA"/>
    <property type="match status" value="1"/>
</dbReference>
<dbReference type="STRING" id="435880.SAMN04487988_102318"/>
<feature type="domain" description="PAS" evidence="7">
    <location>
        <begin position="4"/>
        <end position="74"/>
    </location>
</feature>
<keyword evidence="9" id="KW-1185">Reference proteome</keyword>
<dbReference type="CDD" id="cd00130">
    <property type="entry name" value="PAS"/>
    <property type="match status" value="1"/>
</dbReference>
<evidence type="ECO:0000313" key="8">
    <source>
        <dbReference type="EMBL" id="SFG28586.1"/>
    </source>
</evidence>
<dbReference type="NCBIfam" id="TIGR00229">
    <property type="entry name" value="sensory_box"/>
    <property type="match status" value="1"/>
</dbReference>
<dbReference type="SUPFAM" id="SSF55874">
    <property type="entry name" value="ATPase domain of HSP90 chaperone/DNA topoisomerase II/histidine kinase"/>
    <property type="match status" value="1"/>
</dbReference>
<dbReference type="SUPFAM" id="SSF55785">
    <property type="entry name" value="PYP-like sensor domain (PAS domain)"/>
    <property type="match status" value="1"/>
</dbReference>